<organism evidence="2 3">
    <name type="scientific">Wickerhamomyces mucosus</name>
    <dbReference type="NCBI Taxonomy" id="1378264"/>
    <lineage>
        <taxon>Eukaryota</taxon>
        <taxon>Fungi</taxon>
        <taxon>Dikarya</taxon>
        <taxon>Ascomycota</taxon>
        <taxon>Saccharomycotina</taxon>
        <taxon>Saccharomycetes</taxon>
        <taxon>Phaffomycetales</taxon>
        <taxon>Wickerhamomycetaceae</taxon>
        <taxon>Wickerhamomyces</taxon>
    </lineage>
</organism>
<dbReference type="Proteomes" id="UP000769528">
    <property type="component" value="Unassembled WGS sequence"/>
</dbReference>
<dbReference type="AlphaFoldDB" id="A0A9P8TI28"/>
<reference evidence="2" key="1">
    <citation type="journal article" date="2021" name="Open Biol.">
        <title>Shared evolutionary footprints suggest mitochondrial oxidative damage underlies multiple complex I losses in fungi.</title>
        <authorList>
            <person name="Schikora-Tamarit M.A."/>
            <person name="Marcet-Houben M."/>
            <person name="Nosek J."/>
            <person name="Gabaldon T."/>
        </authorList>
    </citation>
    <scope>NUCLEOTIDE SEQUENCE</scope>
    <source>
        <strain evidence="2">CBS6341</strain>
    </source>
</reference>
<comment type="caution">
    <text evidence="2">The sequence shown here is derived from an EMBL/GenBank/DDBJ whole genome shotgun (WGS) entry which is preliminary data.</text>
</comment>
<dbReference type="EMBL" id="JAEUBF010000389">
    <property type="protein sequence ID" value="KAH3679146.1"/>
    <property type="molecule type" value="Genomic_DNA"/>
</dbReference>
<keyword evidence="3" id="KW-1185">Reference proteome</keyword>
<dbReference type="Gene3D" id="3.90.430.10">
    <property type="entry name" value="Copper fist DNA-binding domain"/>
    <property type="match status" value="1"/>
</dbReference>
<dbReference type="GO" id="GO:0005634">
    <property type="term" value="C:nucleus"/>
    <property type="evidence" value="ECO:0007669"/>
    <property type="project" value="InterPro"/>
</dbReference>
<name>A0A9P8TI28_9ASCO</name>
<dbReference type="PROSITE" id="PS50073">
    <property type="entry name" value="COPPER_FIST_2"/>
    <property type="match status" value="1"/>
</dbReference>
<dbReference type="SMART" id="SM00412">
    <property type="entry name" value="Cu_FIST"/>
    <property type="match status" value="1"/>
</dbReference>
<dbReference type="InterPro" id="IPR036395">
    <property type="entry name" value="Cu_fist_DNA-bd_dom_sf"/>
</dbReference>
<dbReference type="Pfam" id="PF00649">
    <property type="entry name" value="Copper-fist"/>
    <property type="match status" value="1"/>
</dbReference>
<evidence type="ECO:0000313" key="2">
    <source>
        <dbReference type="EMBL" id="KAH3679146.1"/>
    </source>
</evidence>
<reference evidence="2" key="2">
    <citation type="submission" date="2021-01" db="EMBL/GenBank/DDBJ databases">
        <authorList>
            <person name="Schikora-Tamarit M.A."/>
        </authorList>
    </citation>
    <scope>NUCLEOTIDE SEQUENCE</scope>
    <source>
        <strain evidence="2">CBS6341</strain>
    </source>
</reference>
<protein>
    <recommendedName>
        <fullName evidence="1">Copper-fist domain-containing protein</fullName>
    </recommendedName>
</protein>
<dbReference type="GO" id="GO:0003700">
    <property type="term" value="F:DNA-binding transcription factor activity"/>
    <property type="evidence" value="ECO:0007669"/>
    <property type="project" value="InterPro"/>
</dbReference>
<dbReference type="SUPFAM" id="SSF57879">
    <property type="entry name" value="Zinc domain conserved in yeast copper-regulated transcription factors"/>
    <property type="match status" value="1"/>
</dbReference>
<dbReference type="SMART" id="SM01090">
    <property type="entry name" value="Copper-fist"/>
    <property type="match status" value="1"/>
</dbReference>
<dbReference type="PRINTS" id="PR00617">
    <property type="entry name" value="COPPERFIST"/>
</dbReference>
<sequence>MLLLKDERIACVQCIRGHRAADCLHIEKPLISIKSRGRPPAHEKNIRCRYMFPSILKVCDKEVEKMNGRALPGQKKLTYVVDESTPYTLIRVRLGKGFEVISELSKTEAVEFLHNKGNDFKLSAHNYADQGLSTLKSQKKVDPSIKLNYLAKQNQIIQDFTGCSILQETQSRGNVDTHHQHFNPQIARGNGNYPTSFVLQGNQLNDTHETISNPVPCTSKKTVSLTESRNFPGSIHSSQISQQTGLIKDLNGQQLFESFNTYFNFDPLIMNTHTTYTFNSQLPINDLIKTNNLKRDRSPLENEIPADDSRRNVLQAQVPEAIAKLSTRETPINQPCSKSRTVIQTHTSQRFINQDMLVPNSAQDSAASSTLNSDSDLIDEFGNFAFLLHEPQTSSDQLTNLDDTFLTTESQHRNNSIPRFVPFDSNKIHQFTQCSGPGELKERGIISRLETSGAKLTSPVNEIKSETPNAPSRCYGEEHHITLNGNIDEARNSKILEGTDRTAVENCSPEHDLLISGEASSLGSNIDITRPNQPSISHRITAKAEALDQGLLQGIVFGVHGWNSDH</sequence>
<feature type="domain" description="Copper-fist" evidence="1">
    <location>
        <begin position="1"/>
        <end position="40"/>
    </location>
</feature>
<dbReference type="GO" id="GO:0003677">
    <property type="term" value="F:DNA binding"/>
    <property type="evidence" value="ECO:0007669"/>
    <property type="project" value="InterPro"/>
</dbReference>
<accession>A0A9P8TI28</accession>
<dbReference type="OrthoDB" id="3981116at2759"/>
<dbReference type="InterPro" id="IPR001083">
    <property type="entry name" value="Cu_fist_DNA-bd_dom"/>
</dbReference>
<gene>
    <name evidence="2" type="ORF">WICMUC_001157</name>
</gene>
<dbReference type="GO" id="GO:0005507">
    <property type="term" value="F:copper ion binding"/>
    <property type="evidence" value="ECO:0007669"/>
    <property type="project" value="InterPro"/>
</dbReference>
<evidence type="ECO:0000259" key="1">
    <source>
        <dbReference type="PROSITE" id="PS50073"/>
    </source>
</evidence>
<proteinExistence type="predicted"/>
<evidence type="ECO:0000313" key="3">
    <source>
        <dbReference type="Proteomes" id="UP000769528"/>
    </source>
</evidence>